<dbReference type="RefSeq" id="WP_135073145.1">
    <property type="nucleotide sequence ID" value="NZ_CP038267.1"/>
</dbReference>
<dbReference type="Pfam" id="PF03576">
    <property type="entry name" value="Peptidase_S58"/>
    <property type="match status" value="1"/>
</dbReference>
<comment type="similarity">
    <text evidence="1">Belongs to the peptidase S58 family.</text>
</comment>
<keyword evidence="3" id="KW-1185">Reference proteome</keyword>
<gene>
    <name evidence="2" type="ORF">EXE57_00935</name>
</gene>
<dbReference type="InterPro" id="IPR005321">
    <property type="entry name" value="Peptidase_S58_DmpA"/>
</dbReference>
<dbReference type="AlphaFoldDB" id="A0A4P7GGZ0"/>
<reference evidence="2 3" key="1">
    <citation type="submission" date="2019-03" db="EMBL/GenBank/DDBJ databases">
        <title>Three New Species of Nocardioides, Nocardioides euryhalodurans sp. nov., Nocardioides seonyuensis sp. nov. and Nocardioides eburneoflavus sp. nov., Iolated from Soil.</title>
        <authorList>
            <person name="Roh S.G."/>
            <person name="Lee C."/>
            <person name="Kim M.-K."/>
            <person name="Kim S.B."/>
        </authorList>
    </citation>
    <scope>NUCLEOTIDE SEQUENCE [LARGE SCALE GENOMIC DNA]</scope>
    <source>
        <strain evidence="2 3">MMS17-SY117</strain>
    </source>
</reference>
<evidence type="ECO:0000313" key="3">
    <source>
        <dbReference type="Proteomes" id="UP000294894"/>
    </source>
</evidence>
<dbReference type="KEGG" id="noy:EXE57_00935"/>
<dbReference type="EMBL" id="CP038267">
    <property type="protein sequence ID" value="QBR90991.1"/>
    <property type="molecule type" value="Genomic_DNA"/>
</dbReference>
<proteinExistence type="inferred from homology"/>
<evidence type="ECO:0000256" key="1">
    <source>
        <dbReference type="ARBA" id="ARBA00007068"/>
    </source>
</evidence>
<accession>A0A4P7GGZ0</accession>
<evidence type="ECO:0000313" key="2">
    <source>
        <dbReference type="EMBL" id="QBR90991.1"/>
    </source>
</evidence>
<dbReference type="PANTHER" id="PTHR36512">
    <property type="entry name" value="D-AMINOPEPTIDASE"/>
    <property type="match status" value="1"/>
</dbReference>
<dbReference type="GO" id="GO:0004177">
    <property type="term" value="F:aminopeptidase activity"/>
    <property type="evidence" value="ECO:0007669"/>
    <property type="project" value="TreeGrafter"/>
</dbReference>
<dbReference type="Proteomes" id="UP000294894">
    <property type="component" value="Chromosome"/>
</dbReference>
<organism evidence="2 3">
    <name type="scientific">Nocardioides euryhalodurans</name>
    <dbReference type="NCBI Taxonomy" id="2518370"/>
    <lineage>
        <taxon>Bacteria</taxon>
        <taxon>Bacillati</taxon>
        <taxon>Actinomycetota</taxon>
        <taxon>Actinomycetes</taxon>
        <taxon>Propionibacteriales</taxon>
        <taxon>Nocardioidaceae</taxon>
        <taxon>Nocardioides</taxon>
    </lineage>
</organism>
<dbReference type="Gene3D" id="3.60.70.12">
    <property type="entry name" value="L-amino peptidase D-ALA esterase/amidase"/>
    <property type="match status" value="1"/>
</dbReference>
<dbReference type="PANTHER" id="PTHR36512:SF3">
    <property type="entry name" value="BLR5678 PROTEIN"/>
    <property type="match status" value="1"/>
</dbReference>
<name>A0A4P7GGZ0_9ACTN</name>
<dbReference type="InterPro" id="IPR016117">
    <property type="entry name" value="ArgJ-like_dom_sf"/>
</dbReference>
<dbReference type="SUPFAM" id="SSF56266">
    <property type="entry name" value="DmpA/ArgJ-like"/>
    <property type="match status" value="1"/>
</dbReference>
<dbReference type="OrthoDB" id="9770388at2"/>
<protein>
    <submittedName>
        <fullName evidence="2">S58 family peptidase</fullName>
    </submittedName>
</protein>
<sequence length="356" mass="36477">MPRARDLGVVIGTLPTGPTNSVLDVAGVGLGHATVHRDEPAPPDGRGTARTGVTTLLLAEDAYHRPLPAGGAVLNGAGECTGFLTAAEWGATETPVHLTSTMQLGRVYDTACEIELERHREVADDVVIPVVAECDDSFLNDCRRMQVTADDVRAAHAAALASRAGSGPPEEGAVGAGTGMSCFDFKGGIGTASRVTPEGHTVAVLLLTNFGVREECVVAGVPVGRRLGPAATGPRAPAGSCIGIVVTDAPVDGAACARLARRIGLGLARTGSVAHHGSGEIFLGVGTGMRLDRDGRPDRTDLVAGRALDPLFAATVEAAEESVLNSMFTAPTTVGRDGHTSESLHAPEVLALLEVR</sequence>